<gene>
    <name evidence="3" type="ORF">EDD74_12638</name>
    <name evidence="2" type="ORF">FAEUMB_03560</name>
</gene>
<sequence length="314" mass="35325">MPFPSKRLTNSERIFIQKYSIKLRKEKDSFISHAHRDRLQILERAFSFISKKVKSFFVQKGDRYKKKERKLHAVITIEAALTIPLFFLAGVMLIYLLEVQATRISVKMGADTAAKKAAERIYLAPVLLPSKVESDIVGAIGQRRLSQSMIAGKSGGIDCHKSRVWPGSGIIEIIVEYKIQPPVRIFGIPLISQTERVRIKGWNGYQQGSYIEKQGYVYITETGTVYHKSYQCTHLKLAIRAGNVSDVADLRNEYQGKYYPCEKCKAKSASGMIYYTVSGDRYHASLGCSGLKRNIRAVKLSEVGGRGACSRCGR</sequence>
<evidence type="ECO:0000313" key="2">
    <source>
        <dbReference type="EMBL" id="GBU03815.1"/>
    </source>
</evidence>
<evidence type="ECO:0000313" key="5">
    <source>
        <dbReference type="Proteomes" id="UP000702954"/>
    </source>
</evidence>
<dbReference type="AlphaFoldDB" id="A0A4R3JEC1"/>
<dbReference type="EMBL" id="SLZV01000026">
    <property type="protein sequence ID" value="TCS64429.1"/>
    <property type="molecule type" value="Genomic_DNA"/>
</dbReference>
<evidence type="ECO:0000313" key="3">
    <source>
        <dbReference type="EMBL" id="TCS64429.1"/>
    </source>
</evidence>
<keyword evidence="1" id="KW-0812">Transmembrane</keyword>
<evidence type="ECO:0000256" key="1">
    <source>
        <dbReference type="SAM" id="Phobius"/>
    </source>
</evidence>
<evidence type="ECO:0008006" key="6">
    <source>
        <dbReference type="Google" id="ProtNLM"/>
    </source>
</evidence>
<keyword evidence="1" id="KW-0472">Membrane</keyword>
<dbReference type="EMBL" id="BHEO01000002">
    <property type="protein sequence ID" value="GBU03815.1"/>
    <property type="molecule type" value="Genomic_DNA"/>
</dbReference>
<proteinExistence type="predicted"/>
<evidence type="ECO:0000313" key="4">
    <source>
        <dbReference type="Proteomes" id="UP000294613"/>
    </source>
</evidence>
<dbReference type="Proteomes" id="UP000294613">
    <property type="component" value="Unassembled WGS sequence"/>
</dbReference>
<feature type="transmembrane region" description="Helical" evidence="1">
    <location>
        <begin position="73"/>
        <end position="97"/>
    </location>
</feature>
<reference evidence="3 4" key="2">
    <citation type="submission" date="2019-03" db="EMBL/GenBank/DDBJ databases">
        <title>Genomic Encyclopedia of Type Strains, Phase IV (KMG-IV): sequencing the most valuable type-strain genomes for metagenomic binning, comparative biology and taxonomic classification.</title>
        <authorList>
            <person name="Goeker M."/>
        </authorList>
    </citation>
    <scope>NUCLEOTIDE SEQUENCE [LARGE SCALE GENOMIC DNA]</scope>
    <source>
        <strain evidence="3 4">DSM 103426</strain>
    </source>
</reference>
<reference evidence="2 5" key="1">
    <citation type="journal article" date="2018" name="Int. J. Syst. Evol. Microbiol.">
        <title>Draft Genome Sequence of Faecalimonas umbilicata JCM 30896T, an Acetate-Producing Bacterium Isolated from Human Feces.</title>
        <authorList>
            <person name="Sakamoto M."/>
            <person name="Ikeyama N."/>
            <person name="Yuki M."/>
            <person name="Ohkuma M."/>
        </authorList>
    </citation>
    <scope>NUCLEOTIDE SEQUENCE [LARGE SCALE GENOMIC DNA]</scope>
    <source>
        <strain evidence="2 5">EGH7</strain>
    </source>
</reference>
<comment type="caution">
    <text evidence="3">The sequence shown here is derived from an EMBL/GenBank/DDBJ whole genome shotgun (WGS) entry which is preliminary data.</text>
</comment>
<name>A0A4R3JEC1_9FIRM</name>
<protein>
    <recommendedName>
        <fullName evidence="6">TadE-like protein</fullName>
    </recommendedName>
</protein>
<accession>A0A4R3JEC1</accession>
<organism evidence="3 4">
    <name type="scientific">Faecalimonas umbilicata</name>
    <dbReference type="NCBI Taxonomy" id="1912855"/>
    <lineage>
        <taxon>Bacteria</taxon>
        <taxon>Bacillati</taxon>
        <taxon>Bacillota</taxon>
        <taxon>Clostridia</taxon>
        <taxon>Lachnospirales</taxon>
        <taxon>Lachnospiraceae</taxon>
        <taxon>Faecalimonas</taxon>
    </lineage>
</organism>
<keyword evidence="5" id="KW-1185">Reference proteome</keyword>
<keyword evidence="1" id="KW-1133">Transmembrane helix</keyword>
<dbReference type="Proteomes" id="UP000702954">
    <property type="component" value="Unassembled WGS sequence"/>
</dbReference>